<comment type="caution">
    <text evidence="4">The sequence shown here is derived from an EMBL/GenBank/DDBJ whole genome shotgun (WGS) entry which is preliminary data.</text>
</comment>
<dbReference type="PANTHER" id="PTHR30136:SF24">
    <property type="entry name" value="HTH-TYPE TRANSCRIPTIONAL REPRESSOR ALLR"/>
    <property type="match status" value="1"/>
</dbReference>
<keyword evidence="1" id="KW-0805">Transcription regulation</keyword>
<dbReference type="GO" id="GO:0045892">
    <property type="term" value="P:negative regulation of DNA-templated transcription"/>
    <property type="evidence" value="ECO:0007669"/>
    <property type="project" value="TreeGrafter"/>
</dbReference>
<keyword evidence="2" id="KW-0804">Transcription</keyword>
<dbReference type="PATRIC" id="fig|1273125.3.peg.3656"/>
<dbReference type="Gene3D" id="3.30.450.40">
    <property type="match status" value="1"/>
</dbReference>
<dbReference type="AlphaFoldDB" id="R7WI67"/>
<keyword evidence="5" id="KW-1185">Reference proteome</keyword>
<dbReference type="InterPro" id="IPR005471">
    <property type="entry name" value="Tscrpt_reg_IclR_N"/>
</dbReference>
<evidence type="ECO:0000256" key="1">
    <source>
        <dbReference type="ARBA" id="ARBA00023015"/>
    </source>
</evidence>
<evidence type="ECO:0000313" key="5">
    <source>
        <dbReference type="Proteomes" id="UP000013525"/>
    </source>
</evidence>
<feature type="domain" description="HTH iclR-type" evidence="3">
    <location>
        <begin position="9"/>
        <end position="68"/>
    </location>
</feature>
<dbReference type="SUPFAM" id="SSF46785">
    <property type="entry name" value="Winged helix' DNA-binding domain"/>
    <property type="match status" value="1"/>
</dbReference>
<accession>R7WI67</accession>
<gene>
    <name evidence="4" type="ORF">Rrhod_3840</name>
</gene>
<dbReference type="InterPro" id="IPR029016">
    <property type="entry name" value="GAF-like_dom_sf"/>
</dbReference>
<evidence type="ECO:0000256" key="2">
    <source>
        <dbReference type="ARBA" id="ARBA00023163"/>
    </source>
</evidence>
<dbReference type="eggNOG" id="COG1414">
    <property type="taxonomic scope" value="Bacteria"/>
</dbReference>
<dbReference type="EMBL" id="APMY01000114">
    <property type="protein sequence ID" value="EOM74850.1"/>
    <property type="molecule type" value="Genomic_DNA"/>
</dbReference>
<dbReference type="InterPro" id="IPR036388">
    <property type="entry name" value="WH-like_DNA-bd_sf"/>
</dbReference>
<dbReference type="PANTHER" id="PTHR30136">
    <property type="entry name" value="HELIX-TURN-HELIX TRANSCRIPTIONAL REGULATOR, ICLR FAMILY"/>
    <property type="match status" value="1"/>
</dbReference>
<dbReference type="Gene3D" id="1.10.10.10">
    <property type="entry name" value="Winged helix-like DNA-binding domain superfamily/Winged helix DNA-binding domain"/>
    <property type="match status" value="1"/>
</dbReference>
<reference evidence="4 5" key="1">
    <citation type="journal article" date="2013" name="Genome Announc.">
        <title>Draft Genome Sequence of Rhodococcus rhodnii Strain LMG5362, a Symbiont of Rhodnius prolixus (Hemiptera, Reduviidae, Triatominae), the Principle Vector of Trypanosoma cruzi.</title>
        <authorList>
            <person name="Pachebat J.A."/>
            <person name="van Keulen G."/>
            <person name="Whitten M.M."/>
            <person name="Girdwood S."/>
            <person name="Del Sol R."/>
            <person name="Dyson P.J."/>
            <person name="Facey P.D."/>
        </authorList>
    </citation>
    <scope>NUCLEOTIDE SEQUENCE [LARGE SCALE GENOMIC DNA]</scope>
    <source>
        <strain evidence="4 5">LMG 5362</strain>
    </source>
</reference>
<dbReference type="InterPro" id="IPR050707">
    <property type="entry name" value="HTH_MetabolicPath_Reg"/>
</dbReference>
<dbReference type="SUPFAM" id="SSF55781">
    <property type="entry name" value="GAF domain-like"/>
    <property type="match status" value="1"/>
</dbReference>
<dbReference type="SMART" id="SM00346">
    <property type="entry name" value="HTH_ICLR"/>
    <property type="match status" value="1"/>
</dbReference>
<dbReference type="PROSITE" id="PS51077">
    <property type="entry name" value="HTH_ICLR"/>
    <property type="match status" value="1"/>
</dbReference>
<sequence length="214" mass="22390">MVCPTDAPETVLGRVTRLLDAFRHGDGLTLSQLARHTGFPPSSTHRMLGQLVDAGLVRRSETRYHLGTALIELGGLAVAYDRIHRAALPVLFGLRRELGVDVRLTVLDGDSLLCLAAVGRSFDAASRAGERRPACGSADGVAALAHRAGEPREFVATGERIRCVAAAFPAGDGETAALSASAPRERAPRELGRRVRSAADTIAAQLTGAAAGPP</sequence>
<dbReference type="Pfam" id="PF09339">
    <property type="entry name" value="HTH_IclR"/>
    <property type="match status" value="1"/>
</dbReference>
<dbReference type="Proteomes" id="UP000013525">
    <property type="component" value="Unassembled WGS sequence"/>
</dbReference>
<evidence type="ECO:0000259" key="3">
    <source>
        <dbReference type="PROSITE" id="PS51077"/>
    </source>
</evidence>
<protein>
    <submittedName>
        <fullName evidence="4">IclR family transcriptional regulator</fullName>
    </submittedName>
</protein>
<evidence type="ECO:0000313" key="4">
    <source>
        <dbReference type="EMBL" id="EOM74850.1"/>
    </source>
</evidence>
<name>R7WI67_9NOCA</name>
<dbReference type="InterPro" id="IPR036390">
    <property type="entry name" value="WH_DNA-bd_sf"/>
</dbReference>
<proteinExistence type="predicted"/>
<dbReference type="RefSeq" id="WP_010839866.1">
    <property type="nucleotide sequence ID" value="NZ_APMY01000114.1"/>
</dbReference>
<organism evidence="4 5">
    <name type="scientific">Rhodococcus rhodnii LMG 5362</name>
    <dbReference type="NCBI Taxonomy" id="1273125"/>
    <lineage>
        <taxon>Bacteria</taxon>
        <taxon>Bacillati</taxon>
        <taxon>Actinomycetota</taxon>
        <taxon>Actinomycetes</taxon>
        <taxon>Mycobacteriales</taxon>
        <taxon>Nocardiaceae</taxon>
        <taxon>Rhodococcus</taxon>
    </lineage>
</organism>
<dbReference type="GO" id="GO:0003677">
    <property type="term" value="F:DNA binding"/>
    <property type="evidence" value="ECO:0007669"/>
    <property type="project" value="InterPro"/>
</dbReference>
<dbReference type="GO" id="GO:0003700">
    <property type="term" value="F:DNA-binding transcription factor activity"/>
    <property type="evidence" value="ECO:0007669"/>
    <property type="project" value="TreeGrafter"/>
</dbReference>